<gene>
    <name evidence="1" type="ORF">PoB_004086200</name>
</gene>
<evidence type="ECO:0000313" key="2">
    <source>
        <dbReference type="Proteomes" id="UP000735302"/>
    </source>
</evidence>
<organism evidence="1 2">
    <name type="scientific">Plakobranchus ocellatus</name>
    <dbReference type="NCBI Taxonomy" id="259542"/>
    <lineage>
        <taxon>Eukaryota</taxon>
        <taxon>Metazoa</taxon>
        <taxon>Spiralia</taxon>
        <taxon>Lophotrochozoa</taxon>
        <taxon>Mollusca</taxon>
        <taxon>Gastropoda</taxon>
        <taxon>Heterobranchia</taxon>
        <taxon>Euthyneura</taxon>
        <taxon>Panpulmonata</taxon>
        <taxon>Sacoglossa</taxon>
        <taxon>Placobranchoidea</taxon>
        <taxon>Plakobranchidae</taxon>
        <taxon>Plakobranchus</taxon>
    </lineage>
</organism>
<proteinExistence type="predicted"/>
<dbReference type="EMBL" id="BLXT01004553">
    <property type="protein sequence ID" value="GFO14357.1"/>
    <property type="molecule type" value="Genomic_DNA"/>
</dbReference>
<dbReference type="AlphaFoldDB" id="A0AAV4B5I5"/>
<comment type="caution">
    <text evidence="1">The sequence shown here is derived from an EMBL/GenBank/DDBJ whole genome shotgun (WGS) entry which is preliminary data.</text>
</comment>
<reference evidence="1 2" key="1">
    <citation type="journal article" date="2021" name="Elife">
        <title>Chloroplast acquisition without the gene transfer in kleptoplastic sea slugs, Plakobranchus ocellatus.</title>
        <authorList>
            <person name="Maeda T."/>
            <person name="Takahashi S."/>
            <person name="Yoshida T."/>
            <person name="Shimamura S."/>
            <person name="Takaki Y."/>
            <person name="Nagai Y."/>
            <person name="Toyoda A."/>
            <person name="Suzuki Y."/>
            <person name="Arimoto A."/>
            <person name="Ishii H."/>
            <person name="Satoh N."/>
            <person name="Nishiyama T."/>
            <person name="Hasebe M."/>
            <person name="Maruyama T."/>
            <person name="Minagawa J."/>
            <person name="Obokata J."/>
            <person name="Shigenobu S."/>
        </authorList>
    </citation>
    <scope>NUCLEOTIDE SEQUENCE [LARGE SCALE GENOMIC DNA]</scope>
</reference>
<sequence length="69" mass="7847">MFIVLDFEMFPPQVPTEHYISAIFHNGIRWFGTLTSSEACEIIGRDNSLTFFSNIADNPSSTLSLYNNK</sequence>
<keyword evidence="2" id="KW-1185">Reference proteome</keyword>
<accession>A0AAV4B5I5</accession>
<dbReference type="Proteomes" id="UP000735302">
    <property type="component" value="Unassembled WGS sequence"/>
</dbReference>
<protein>
    <recommendedName>
        <fullName evidence="3">Exonuclease domain-containing protein</fullName>
    </recommendedName>
</protein>
<evidence type="ECO:0000313" key="1">
    <source>
        <dbReference type="EMBL" id="GFO14357.1"/>
    </source>
</evidence>
<name>A0AAV4B5I5_9GAST</name>
<evidence type="ECO:0008006" key="3">
    <source>
        <dbReference type="Google" id="ProtNLM"/>
    </source>
</evidence>